<keyword evidence="1" id="KW-0472">Membrane</keyword>
<gene>
    <name evidence="2" type="ORF">SAMN04244560_01947</name>
</gene>
<evidence type="ECO:0000313" key="3">
    <source>
        <dbReference type="Proteomes" id="UP000183404"/>
    </source>
</evidence>
<feature type="transmembrane region" description="Helical" evidence="1">
    <location>
        <begin position="62"/>
        <end position="83"/>
    </location>
</feature>
<proteinExistence type="predicted"/>
<dbReference type="Proteomes" id="UP000183404">
    <property type="component" value="Unassembled WGS sequence"/>
</dbReference>
<protein>
    <submittedName>
        <fullName evidence="2">Uncharacterized protein</fullName>
    </submittedName>
</protein>
<keyword evidence="1" id="KW-0812">Transmembrane</keyword>
<feature type="transmembrane region" description="Helical" evidence="1">
    <location>
        <begin position="89"/>
        <end position="105"/>
    </location>
</feature>
<evidence type="ECO:0000313" key="2">
    <source>
        <dbReference type="EMBL" id="SDG20242.1"/>
    </source>
</evidence>
<evidence type="ECO:0000256" key="1">
    <source>
        <dbReference type="SAM" id="Phobius"/>
    </source>
</evidence>
<dbReference type="EMBL" id="FNBS01000050">
    <property type="protein sequence ID" value="SDG20242.1"/>
    <property type="molecule type" value="Genomic_DNA"/>
</dbReference>
<dbReference type="AlphaFoldDB" id="A0A1G7SBG8"/>
<reference evidence="2 3" key="1">
    <citation type="submission" date="2016-10" db="EMBL/GenBank/DDBJ databases">
        <authorList>
            <person name="de Groot N.N."/>
        </authorList>
    </citation>
    <scope>NUCLEOTIDE SEQUENCE [LARGE SCALE GENOMIC DNA]</scope>
    <source>
        <strain evidence="2 3">DSM 569</strain>
    </source>
</reference>
<accession>A0A1G7SBG8</accession>
<organism evidence="2 3">
    <name type="scientific">Thermoanaerobacter thermohydrosulfuricus</name>
    <name type="common">Clostridium thermohydrosulfuricum</name>
    <dbReference type="NCBI Taxonomy" id="1516"/>
    <lineage>
        <taxon>Bacteria</taxon>
        <taxon>Bacillati</taxon>
        <taxon>Bacillota</taxon>
        <taxon>Clostridia</taxon>
        <taxon>Thermoanaerobacterales</taxon>
        <taxon>Thermoanaerobacteraceae</taxon>
        <taxon>Thermoanaerobacter</taxon>
    </lineage>
</organism>
<sequence>MVFLTYAYSFITAMFGPLPWQIKSFIVAIGLLDAIWIWLLIPQWIKGIKKLLKRREVEIGELVFLFSLVLIAAIALFSDNIGANTRLRMLAWDAFFIYAASLFGLKK</sequence>
<feature type="transmembrane region" description="Helical" evidence="1">
    <location>
        <begin position="20"/>
        <end position="41"/>
    </location>
</feature>
<keyword evidence="1" id="KW-1133">Transmembrane helix</keyword>
<name>A0A1G7SBG8_THETY</name>